<protein>
    <submittedName>
        <fullName evidence="1">Uncharacterized protein</fullName>
    </submittedName>
</protein>
<gene>
    <name evidence="1" type="ORF">PACLA_8A002651</name>
</gene>
<keyword evidence="2" id="KW-1185">Reference proteome</keyword>
<dbReference type="Proteomes" id="UP001152795">
    <property type="component" value="Unassembled WGS sequence"/>
</dbReference>
<sequence length="112" mass="12698">MATLEGLLKSIENKIRMLEFTSEDIPSVLDKKHVPTMERKLKTLNNKLQEVHDLEVQAQEAKLEKDENPSEIRKWSAEIEGEDNEHKISMAAEKAKEESKKAVLAVSGSLDK</sequence>
<proteinExistence type="predicted"/>
<accession>A0A6S7H584</accession>
<evidence type="ECO:0000313" key="1">
    <source>
        <dbReference type="EMBL" id="CAB3997896.1"/>
    </source>
</evidence>
<dbReference type="AlphaFoldDB" id="A0A6S7H584"/>
<comment type="caution">
    <text evidence="1">The sequence shown here is derived from an EMBL/GenBank/DDBJ whole genome shotgun (WGS) entry which is preliminary data.</text>
</comment>
<organism evidence="1 2">
    <name type="scientific">Paramuricea clavata</name>
    <name type="common">Red gorgonian</name>
    <name type="synonym">Violescent sea-whip</name>
    <dbReference type="NCBI Taxonomy" id="317549"/>
    <lineage>
        <taxon>Eukaryota</taxon>
        <taxon>Metazoa</taxon>
        <taxon>Cnidaria</taxon>
        <taxon>Anthozoa</taxon>
        <taxon>Octocorallia</taxon>
        <taxon>Malacalcyonacea</taxon>
        <taxon>Plexauridae</taxon>
        <taxon>Paramuricea</taxon>
    </lineage>
</organism>
<dbReference type="OrthoDB" id="6013900at2759"/>
<evidence type="ECO:0000313" key="2">
    <source>
        <dbReference type="Proteomes" id="UP001152795"/>
    </source>
</evidence>
<reference evidence="1" key="1">
    <citation type="submission" date="2020-04" db="EMBL/GenBank/DDBJ databases">
        <authorList>
            <person name="Alioto T."/>
            <person name="Alioto T."/>
            <person name="Gomez Garrido J."/>
        </authorList>
    </citation>
    <scope>NUCLEOTIDE SEQUENCE</scope>
    <source>
        <strain evidence="1">A484AB</strain>
    </source>
</reference>
<dbReference type="EMBL" id="CACRXK020003219">
    <property type="protein sequence ID" value="CAB3997896.1"/>
    <property type="molecule type" value="Genomic_DNA"/>
</dbReference>
<name>A0A6S7H584_PARCT</name>